<dbReference type="Gene3D" id="3.60.10.10">
    <property type="entry name" value="Endonuclease/exonuclease/phosphatase"/>
    <property type="match status" value="1"/>
</dbReference>
<feature type="non-terminal residue" evidence="7">
    <location>
        <position position="345"/>
    </location>
</feature>
<name>A0A2H3CA63_9AGAR</name>
<dbReference type="PANTHER" id="PTHR22748">
    <property type="entry name" value="AP ENDONUCLEASE"/>
    <property type="match status" value="1"/>
</dbReference>
<comment type="similarity">
    <text evidence="2">Belongs to the DNA repair enzymes AP/ExoA family.</text>
</comment>
<keyword evidence="5" id="KW-0460">Magnesium</keyword>
<dbReference type="EMBL" id="KZ293415">
    <property type="protein sequence ID" value="PBK78780.1"/>
    <property type="molecule type" value="Genomic_DNA"/>
</dbReference>
<keyword evidence="3" id="KW-0479">Metal-binding</keyword>
<evidence type="ECO:0000256" key="1">
    <source>
        <dbReference type="ARBA" id="ARBA00001946"/>
    </source>
</evidence>
<dbReference type="Proteomes" id="UP000218334">
    <property type="component" value="Unassembled WGS sequence"/>
</dbReference>
<dbReference type="AlphaFoldDB" id="A0A2H3CA63"/>
<feature type="domain" description="Endonuclease/exonuclease/phosphatase" evidence="6">
    <location>
        <begin position="51"/>
        <end position="250"/>
    </location>
</feature>
<dbReference type="GO" id="GO:0008081">
    <property type="term" value="F:phosphoric diester hydrolase activity"/>
    <property type="evidence" value="ECO:0007669"/>
    <property type="project" value="TreeGrafter"/>
</dbReference>
<dbReference type="InterPro" id="IPR004808">
    <property type="entry name" value="AP_endonuc_1"/>
</dbReference>
<comment type="cofactor">
    <cofactor evidence="1">
        <name>Mg(2+)</name>
        <dbReference type="ChEBI" id="CHEBI:18420"/>
    </cofactor>
</comment>
<dbReference type="GO" id="GO:0005634">
    <property type="term" value="C:nucleus"/>
    <property type="evidence" value="ECO:0007669"/>
    <property type="project" value="TreeGrafter"/>
</dbReference>
<dbReference type="GO" id="GO:0008311">
    <property type="term" value="F:double-stranded DNA 3'-5' DNA exonuclease activity"/>
    <property type="evidence" value="ECO:0007669"/>
    <property type="project" value="TreeGrafter"/>
</dbReference>
<dbReference type="GO" id="GO:0006284">
    <property type="term" value="P:base-excision repair"/>
    <property type="evidence" value="ECO:0007669"/>
    <property type="project" value="TreeGrafter"/>
</dbReference>
<dbReference type="GO" id="GO:0003906">
    <property type="term" value="F:DNA-(apurinic or apyrimidinic site) endonuclease activity"/>
    <property type="evidence" value="ECO:0007669"/>
    <property type="project" value="TreeGrafter"/>
</dbReference>
<dbReference type="STRING" id="1076256.A0A2H3CA63"/>
<evidence type="ECO:0000256" key="5">
    <source>
        <dbReference type="ARBA" id="ARBA00022842"/>
    </source>
</evidence>
<dbReference type="SUPFAM" id="SSF56219">
    <property type="entry name" value="DNase I-like"/>
    <property type="match status" value="1"/>
</dbReference>
<sequence>MLSTPIKKNTRAHIKIAALNINGQGGTSLRDPNNKWNQIPSLMCRKKLGALVVGESHLSPEDLENLNTKYMNRIKLFNSPHPERARGRAGIAVILNKEITNTEDVTTQVLIPGHAMLLRLPWHGKHILTILAIYAPNESTAINKAFWEELRCLWINLDIPIPDLILGDMNVVEDAIDRLPSNHHDRAAATALDNLKTLLGLTDGWRDTFPTTKAYTFHQKATGHRSRIDRIYAGQEIMKQCHGWTIEDSGIETDHDLISTEIRFRNAPYIGKGRWSMPLYILKDKVYAQQVHEAGLKLQEELERTKNARTSTVNPQTLLRNFKDEIVLLARERCKILSGKLDKDI</sequence>
<keyword evidence="4" id="KW-0378">Hydrolase</keyword>
<evidence type="ECO:0000256" key="4">
    <source>
        <dbReference type="ARBA" id="ARBA00022801"/>
    </source>
</evidence>
<proteinExistence type="inferred from homology"/>
<dbReference type="Pfam" id="PF03372">
    <property type="entry name" value="Exo_endo_phos"/>
    <property type="match status" value="1"/>
</dbReference>
<reference evidence="8" key="1">
    <citation type="journal article" date="2017" name="Nat. Ecol. Evol.">
        <title>Genome expansion and lineage-specific genetic innovations in the forest pathogenic fungi Armillaria.</title>
        <authorList>
            <person name="Sipos G."/>
            <person name="Prasanna A.N."/>
            <person name="Walter M.C."/>
            <person name="O'Connor E."/>
            <person name="Balint B."/>
            <person name="Krizsan K."/>
            <person name="Kiss B."/>
            <person name="Hess J."/>
            <person name="Varga T."/>
            <person name="Slot J."/>
            <person name="Riley R."/>
            <person name="Boka B."/>
            <person name="Rigling D."/>
            <person name="Barry K."/>
            <person name="Lee J."/>
            <person name="Mihaltcheva S."/>
            <person name="LaButti K."/>
            <person name="Lipzen A."/>
            <person name="Waldron R."/>
            <person name="Moloney N.M."/>
            <person name="Sperisen C."/>
            <person name="Kredics L."/>
            <person name="Vagvoelgyi C."/>
            <person name="Patrignani A."/>
            <person name="Fitzpatrick D."/>
            <person name="Nagy I."/>
            <person name="Doyle S."/>
            <person name="Anderson J.B."/>
            <person name="Grigoriev I.V."/>
            <person name="Gueldener U."/>
            <person name="Muensterkoetter M."/>
            <person name="Nagy L.G."/>
        </authorList>
    </citation>
    <scope>NUCLEOTIDE SEQUENCE [LARGE SCALE GENOMIC DNA]</scope>
    <source>
        <strain evidence="8">28-4</strain>
    </source>
</reference>
<evidence type="ECO:0000256" key="3">
    <source>
        <dbReference type="ARBA" id="ARBA00022723"/>
    </source>
</evidence>
<dbReference type="InterPro" id="IPR036691">
    <property type="entry name" value="Endo/exonu/phosph_ase_sf"/>
</dbReference>
<keyword evidence="8" id="KW-1185">Reference proteome</keyword>
<evidence type="ECO:0000256" key="2">
    <source>
        <dbReference type="ARBA" id="ARBA00007092"/>
    </source>
</evidence>
<organism evidence="7 8">
    <name type="scientific">Armillaria solidipes</name>
    <dbReference type="NCBI Taxonomy" id="1076256"/>
    <lineage>
        <taxon>Eukaryota</taxon>
        <taxon>Fungi</taxon>
        <taxon>Dikarya</taxon>
        <taxon>Basidiomycota</taxon>
        <taxon>Agaricomycotina</taxon>
        <taxon>Agaricomycetes</taxon>
        <taxon>Agaricomycetidae</taxon>
        <taxon>Agaricales</taxon>
        <taxon>Marasmiineae</taxon>
        <taxon>Physalacriaceae</taxon>
        <taxon>Armillaria</taxon>
    </lineage>
</organism>
<dbReference type="PANTHER" id="PTHR22748:SF4">
    <property type="entry name" value="DNA-(APURINIC OR APYRIMIDINIC SITE) ENDONUCLEASE 2"/>
    <property type="match status" value="1"/>
</dbReference>
<evidence type="ECO:0000313" key="8">
    <source>
        <dbReference type="Proteomes" id="UP000218334"/>
    </source>
</evidence>
<gene>
    <name evidence="7" type="ORF">ARMSODRAFT_873793</name>
</gene>
<evidence type="ECO:0000259" key="6">
    <source>
        <dbReference type="Pfam" id="PF03372"/>
    </source>
</evidence>
<dbReference type="InterPro" id="IPR005135">
    <property type="entry name" value="Endo/exonuclease/phosphatase"/>
</dbReference>
<accession>A0A2H3CA63</accession>
<evidence type="ECO:0000313" key="7">
    <source>
        <dbReference type="EMBL" id="PBK78780.1"/>
    </source>
</evidence>
<protein>
    <submittedName>
        <fullName evidence="7">DNase I-like protein</fullName>
    </submittedName>
</protein>
<dbReference type="GO" id="GO:0046872">
    <property type="term" value="F:metal ion binding"/>
    <property type="evidence" value="ECO:0007669"/>
    <property type="project" value="UniProtKB-KW"/>
</dbReference>